<dbReference type="InterPro" id="IPR005149">
    <property type="entry name" value="Tscrpt_reg_PadR_N"/>
</dbReference>
<dbReference type="PANTHER" id="PTHR43252">
    <property type="entry name" value="TRANSCRIPTIONAL REGULATOR YQJI"/>
    <property type="match status" value="1"/>
</dbReference>
<dbReference type="PATRIC" id="fig|1072256.5.peg.1521"/>
<dbReference type="InterPro" id="IPR036388">
    <property type="entry name" value="WH-like_DNA-bd_sf"/>
</dbReference>
<keyword evidence="3" id="KW-1185">Reference proteome</keyword>
<evidence type="ECO:0000313" key="2">
    <source>
        <dbReference type="EMBL" id="AKK11527.1"/>
    </source>
</evidence>
<dbReference type="PANTHER" id="PTHR43252:SF6">
    <property type="entry name" value="NEGATIVE TRANSCRIPTION REGULATOR PADR"/>
    <property type="match status" value="1"/>
</dbReference>
<sequence>MSIKHCLLALLSEEPRTAAGLKRAFDDATDSIWPLNIGQVTQTLARLERDGLISGAGEVTGGNGRPTPIYTPTTAGHDELSSWWHSPTAAQRADRDELVLKISLAAVTRAEHILPLLDIQRHATMNQLRELNRQLGTTVTAHTLSIEKRIYDLEAESRWLDRVEMLIHTTTEEDQ</sequence>
<evidence type="ECO:0000259" key="1">
    <source>
        <dbReference type="Pfam" id="PF03551"/>
    </source>
</evidence>
<dbReference type="KEGG" id="cut:CUTER_07690"/>
<organism evidence="2 3">
    <name type="scientific">Corynebacterium uterequi</name>
    <dbReference type="NCBI Taxonomy" id="1072256"/>
    <lineage>
        <taxon>Bacteria</taxon>
        <taxon>Bacillati</taxon>
        <taxon>Actinomycetota</taxon>
        <taxon>Actinomycetes</taxon>
        <taxon>Mycobacteriales</taxon>
        <taxon>Corynebacteriaceae</taxon>
        <taxon>Corynebacterium</taxon>
    </lineage>
</organism>
<dbReference type="Proteomes" id="UP000035548">
    <property type="component" value="Chromosome"/>
</dbReference>
<dbReference type="InterPro" id="IPR036390">
    <property type="entry name" value="WH_DNA-bd_sf"/>
</dbReference>
<dbReference type="Gene3D" id="1.10.10.10">
    <property type="entry name" value="Winged helix-like DNA-binding domain superfamily/Winged helix DNA-binding domain"/>
    <property type="match status" value="1"/>
</dbReference>
<gene>
    <name evidence="2" type="ORF">CUTER_07690</name>
</gene>
<evidence type="ECO:0000313" key="3">
    <source>
        <dbReference type="Proteomes" id="UP000035548"/>
    </source>
</evidence>
<proteinExistence type="predicted"/>
<dbReference type="STRING" id="1072256.CUTER_07690"/>
<feature type="domain" description="Transcription regulator PadR N-terminal" evidence="1">
    <location>
        <begin position="7"/>
        <end position="81"/>
    </location>
</feature>
<dbReference type="Pfam" id="PF03551">
    <property type="entry name" value="PadR"/>
    <property type="match status" value="1"/>
</dbReference>
<reference evidence="3" key="2">
    <citation type="submission" date="2015-05" db="EMBL/GenBank/DDBJ databases">
        <title>Complete genome sequence of Corynebacterium uterequi DSM 45634, isolated from the uterus of a maiden mare.</title>
        <authorList>
            <person name="Ruckert C."/>
            <person name="Albersmeier A."/>
            <person name="Winkler A."/>
            <person name="Tauch A."/>
        </authorList>
    </citation>
    <scope>NUCLEOTIDE SEQUENCE [LARGE SCALE GENOMIC DNA]</scope>
    <source>
        <strain evidence="3">DSM 45634</strain>
    </source>
</reference>
<accession>A0A0G3HK46</accession>
<reference evidence="2 3" key="1">
    <citation type="journal article" date="2015" name="Genome Announc.">
        <title>Virulence Factor Genes Detected in the Complete Genome Sequence of Corynebacterium uterequi DSM 45634, Isolated from the Uterus of a Maiden Mare.</title>
        <authorList>
            <person name="Ruckert C."/>
            <person name="Kriete M."/>
            <person name="Jaenicke S."/>
            <person name="Winkler A."/>
            <person name="Tauch A."/>
        </authorList>
    </citation>
    <scope>NUCLEOTIDE SEQUENCE [LARGE SCALE GENOMIC DNA]</scope>
    <source>
        <strain evidence="2 3">DSM 45634</strain>
    </source>
</reference>
<protein>
    <submittedName>
        <fullName evidence="2">Transcriptional regulator, PadR family</fullName>
    </submittedName>
</protein>
<dbReference type="RefSeq" id="WP_047259923.1">
    <property type="nucleotide sequence ID" value="NZ_CP011546.1"/>
</dbReference>
<dbReference type="EMBL" id="CP011546">
    <property type="protein sequence ID" value="AKK11527.1"/>
    <property type="molecule type" value="Genomic_DNA"/>
</dbReference>
<dbReference type="OrthoDB" id="3186544at2"/>
<dbReference type="AlphaFoldDB" id="A0A0G3HK46"/>
<dbReference type="SUPFAM" id="SSF46785">
    <property type="entry name" value="Winged helix' DNA-binding domain"/>
    <property type="match status" value="1"/>
</dbReference>
<name>A0A0G3HK46_9CORY</name>